<feature type="transmembrane region" description="Helical" evidence="19">
    <location>
        <begin position="230"/>
        <end position="250"/>
    </location>
</feature>
<feature type="transmembrane region" description="Helical" evidence="19">
    <location>
        <begin position="110"/>
        <end position="127"/>
    </location>
</feature>
<evidence type="ECO:0000256" key="17">
    <source>
        <dbReference type="ARBA" id="ARBA00023264"/>
    </source>
</evidence>
<evidence type="ECO:0000256" key="1">
    <source>
        <dbReference type="ARBA" id="ARBA00001698"/>
    </source>
</evidence>
<keyword evidence="16" id="KW-0594">Phospholipid biosynthesis</keyword>
<dbReference type="PROSITE" id="PS01315">
    <property type="entry name" value="CDS"/>
    <property type="match status" value="1"/>
</dbReference>
<keyword evidence="17" id="KW-1208">Phospholipid metabolism</keyword>
<evidence type="ECO:0000256" key="15">
    <source>
        <dbReference type="ARBA" id="ARBA00023136"/>
    </source>
</evidence>
<evidence type="ECO:0000256" key="5">
    <source>
        <dbReference type="ARBA" id="ARBA00010185"/>
    </source>
</evidence>
<dbReference type="Pfam" id="PF01148">
    <property type="entry name" value="CTP_transf_1"/>
    <property type="match status" value="1"/>
</dbReference>
<comment type="pathway">
    <text evidence="3 18">Phospholipid metabolism; CDP-diacylglycerol biosynthesis; CDP-diacylglycerol from sn-glycerol 3-phosphate: step 3/3.</text>
</comment>
<evidence type="ECO:0000256" key="14">
    <source>
        <dbReference type="ARBA" id="ARBA00023098"/>
    </source>
</evidence>
<feature type="transmembrane region" description="Helical" evidence="19">
    <location>
        <begin position="139"/>
        <end position="160"/>
    </location>
</feature>
<dbReference type="STRING" id="1271860.SAMN05216174_103315"/>
<evidence type="ECO:0000256" key="3">
    <source>
        <dbReference type="ARBA" id="ARBA00005119"/>
    </source>
</evidence>
<evidence type="ECO:0000256" key="4">
    <source>
        <dbReference type="ARBA" id="ARBA00005189"/>
    </source>
</evidence>
<evidence type="ECO:0000256" key="18">
    <source>
        <dbReference type="RuleBase" id="RU003938"/>
    </source>
</evidence>
<protein>
    <recommendedName>
        <fullName evidence="7 18">Phosphatidate cytidylyltransferase</fullName>
        <ecNumber evidence="6 18">2.7.7.41</ecNumber>
    </recommendedName>
</protein>
<feature type="transmembrane region" description="Helical" evidence="19">
    <location>
        <begin position="86"/>
        <end position="104"/>
    </location>
</feature>
<dbReference type="GO" id="GO:0004605">
    <property type="term" value="F:phosphatidate cytidylyltransferase activity"/>
    <property type="evidence" value="ECO:0007669"/>
    <property type="project" value="UniProtKB-EC"/>
</dbReference>
<evidence type="ECO:0000256" key="9">
    <source>
        <dbReference type="ARBA" id="ARBA00022516"/>
    </source>
</evidence>
<dbReference type="EC" id="2.7.7.41" evidence="6 18"/>
<dbReference type="InterPro" id="IPR000374">
    <property type="entry name" value="PC_trans"/>
</dbReference>
<evidence type="ECO:0000256" key="13">
    <source>
        <dbReference type="ARBA" id="ARBA00022989"/>
    </source>
</evidence>
<dbReference type="EMBL" id="FMZZ01000003">
    <property type="protein sequence ID" value="SDC65978.1"/>
    <property type="molecule type" value="Genomic_DNA"/>
</dbReference>
<keyword evidence="9" id="KW-0444">Lipid biosynthesis</keyword>
<evidence type="ECO:0000256" key="16">
    <source>
        <dbReference type="ARBA" id="ARBA00023209"/>
    </source>
</evidence>
<keyword evidence="12 18" id="KW-0548">Nucleotidyltransferase</keyword>
<evidence type="ECO:0000256" key="8">
    <source>
        <dbReference type="ARBA" id="ARBA00022475"/>
    </source>
</evidence>
<evidence type="ECO:0000256" key="12">
    <source>
        <dbReference type="ARBA" id="ARBA00022695"/>
    </source>
</evidence>
<organism evidence="20 21">
    <name type="scientific">Actinokineospora iranica</name>
    <dbReference type="NCBI Taxonomy" id="1271860"/>
    <lineage>
        <taxon>Bacteria</taxon>
        <taxon>Bacillati</taxon>
        <taxon>Actinomycetota</taxon>
        <taxon>Actinomycetes</taxon>
        <taxon>Pseudonocardiales</taxon>
        <taxon>Pseudonocardiaceae</taxon>
        <taxon>Actinokineospora</taxon>
    </lineage>
</organism>
<keyword evidence="21" id="KW-1185">Reference proteome</keyword>
<dbReference type="PANTHER" id="PTHR46382:SF1">
    <property type="entry name" value="PHOSPHATIDATE CYTIDYLYLTRANSFERASE"/>
    <property type="match status" value="1"/>
</dbReference>
<dbReference type="GO" id="GO:0016024">
    <property type="term" value="P:CDP-diacylglycerol biosynthetic process"/>
    <property type="evidence" value="ECO:0007669"/>
    <property type="project" value="UniProtKB-UniPathway"/>
</dbReference>
<gene>
    <name evidence="20" type="ORF">SAMN05216174_103315</name>
</gene>
<comment type="subcellular location">
    <subcellularLocation>
        <location evidence="2">Cell membrane</location>
        <topology evidence="2">Multi-pass membrane protein</topology>
    </subcellularLocation>
</comment>
<keyword evidence="13 19" id="KW-1133">Transmembrane helix</keyword>
<evidence type="ECO:0000256" key="10">
    <source>
        <dbReference type="ARBA" id="ARBA00022679"/>
    </source>
</evidence>
<evidence type="ECO:0000256" key="6">
    <source>
        <dbReference type="ARBA" id="ARBA00012487"/>
    </source>
</evidence>
<reference evidence="21" key="1">
    <citation type="submission" date="2016-10" db="EMBL/GenBank/DDBJ databases">
        <authorList>
            <person name="Varghese N."/>
            <person name="Submissions S."/>
        </authorList>
    </citation>
    <scope>NUCLEOTIDE SEQUENCE [LARGE SCALE GENOMIC DNA]</scope>
    <source>
        <strain evidence="21">IBRC-M 10403</strain>
    </source>
</reference>
<keyword evidence="15 19" id="KW-0472">Membrane</keyword>
<keyword evidence="10 18" id="KW-0808">Transferase</keyword>
<proteinExistence type="inferred from homology"/>
<evidence type="ECO:0000313" key="21">
    <source>
        <dbReference type="Proteomes" id="UP000199501"/>
    </source>
</evidence>
<name>A0A1G6NDT3_9PSEU</name>
<sequence>MVAGPVGELEHGSVGESLVTSDGAPVKASRAGRDLPAAIGVGVLLGGGVLLALLTARHVFVGIVAVAVAVATWELTGALRRGAGIGVARWPVLLGGQAMVWLSWPFGRDGVLAAFVVTILVCLLWRLRGGVEGYLRDASASVFTAAYVPLFASFAAMLVLPDDGANRVLCFLILVVSSDTGGYIAGVLFGKHPMAPTISPKKSWEGFSGSLVAGVIAGALTVSLVLDGQWWQGVLFGLALVCVATLGDLVESVMKRDLGIKDMGTLLPGHGGLMDRMDSLLPSAVVSYLLLGLFVPAA</sequence>
<accession>A0A1G6NDT3</accession>
<comment type="catalytic activity">
    <reaction evidence="1 18">
        <text>a 1,2-diacyl-sn-glycero-3-phosphate + CTP + H(+) = a CDP-1,2-diacyl-sn-glycerol + diphosphate</text>
        <dbReference type="Rhea" id="RHEA:16229"/>
        <dbReference type="ChEBI" id="CHEBI:15378"/>
        <dbReference type="ChEBI" id="CHEBI:33019"/>
        <dbReference type="ChEBI" id="CHEBI:37563"/>
        <dbReference type="ChEBI" id="CHEBI:58332"/>
        <dbReference type="ChEBI" id="CHEBI:58608"/>
        <dbReference type="EC" id="2.7.7.41"/>
    </reaction>
</comment>
<dbReference type="Proteomes" id="UP000199501">
    <property type="component" value="Unassembled WGS sequence"/>
</dbReference>
<dbReference type="OrthoDB" id="9799199at2"/>
<comment type="pathway">
    <text evidence="4">Lipid metabolism.</text>
</comment>
<evidence type="ECO:0000313" key="20">
    <source>
        <dbReference type="EMBL" id="SDC65978.1"/>
    </source>
</evidence>
<feature type="transmembrane region" description="Helical" evidence="19">
    <location>
        <begin position="166"/>
        <end position="185"/>
    </location>
</feature>
<dbReference type="GO" id="GO:0005886">
    <property type="term" value="C:plasma membrane"/>
    <property type="evidence" value="ECO:0007669"/>
    <property type="project" value="UniProtKB-SubCell"/>
</dbReference>
<evidence type="ECO:0000256" key="11">
    <source>
        <dbReference type="ARBA" id="ARBA00022692"/>
    </source>
</evidence>
<feature type="transmembrane region" description="Helical" evidence="19">
    <location>
        <begin position="35"/>
        <end position="54"/>
    </location>
</feature>
<feature type="transmembrane region" description="Helical" evidence="19">
    <location>
        <begin position="280"/>
        <end position="297"/>
    </location>
</feature>
<dbReference type="UniPathway" id="UPA00557">
    <property type="reaction ID" value="UER00614"/>
</dbReference>
<feature type="transmembrane region" description="Helical" evidence="19">
    <location>
        <begin position="206"/>
        <end position="224"/>
    </location>
</feature>
<keyword evidence="11 18" id="KW-0812">Transmembrane</keyword>
<evidence type="ECO:0000256" key="2">
    <source>
        <dbReference type="ARBA" id="ARBA00004651"/>
    </source>
</evidence>
<dbReference type="PANTHER" id="PTHR46382">
    <property type="entry name" value="PHOSPHATIDATE CYTIDYLYLTRANSFERASE"/>
    <property type="match status" value="1"/>
</dbReference>
<evidence type="ECO:0000256" key="19">
    <source>
        <dbReference type="SAM" id="Phobius"/>
    </source>
</evidence>
<comment type="similarity">
    <text evidence="5 18">Belongs to the CDS family.</text>
</comment>
<feature type="transmembrane region" description="Helical" evidence="19">
    <location>
        <begin position="60"/>
        <end position="79"/>
    </location>
</feature>
<keyword evidence="8" id="KW-1003">Cell membrane</keyword>
<evidence type="ECO:0000256" key="7">
    <source>
        <dbReference type="ARBA" id="ARBA00019373"/>
    </source>
</evidence>
<dbReference type="AlphaFoldDB" id="A0A1G6NDT3"/>
<keyword evidence="14" id="KW-0443">Lipid metabolism</keyword>